<organism evidence="2 3">
    <name type="scientific">Gigaspora margarita</name>
    <dbReference type="NCBI Taxonomy" id="4874"/>
    <lineage>
        <taxon>Eukaryota</taxon>
        <taxon>Fungi</taxon>
        <taxon>Fungi incertae sedis</taxon>
        <taxon>Mucoromycota</taxon>
        <taxon>Glomeromycotina</taxon>
        <taxon>Glomeromycetes</taxon>
        <taxon>Diversisporales</taxon>
        <taxon>Gigasporaceae</taxon>
        <taxon>Gigaspora</taxon>
    </lineage>
</organism>
<reference evidence="2 3" key="1">
    <citation type="submission" date="2021-06" db="EMBL/GenBank/DDBJ databases">
        <authorList>
            <person name="Kallberg Y."/>
            <person name="Tangrot J."/>
            <person name="Rosling A."/>
        </authorList>
    </citation>
    <scope>NUCLEOTIDE SEQUENCE [LARGE SCALE GENOMIC DNA]</scope>
    <source>
        <strain evidence="2 3">120-4 pot B 10/14</strain>
    </source>
</reference>
<proteinExistence type="predicted"/>
<evidence type="ECO:0000256" key="1">
    <source>
        <dbReference type="SAM" id="Phobius"/>
    </source>
</evidence>
<keyword evidence="1" id="KW-0812">Transmembrane</keyword>
<dbReference type="Proteomes" id="UP000789901">
    <property type="component" value="Unassembled WGS sequence"/>
</dbReference>
<feature type="transmembrane region" description="Helical" evidence="1">
    <location>
        <begin position="43"/>
        <end position="67"/>
    </location>
</feature>
<comment type="caution">
    <text evidence="2">The sequence shown here is derived from an EMBL/GenBank/DDBJ whole genome shotgun (WGS) entry which is preliminary data.</text>
</comment>
<protein>
    <submittedName>
        <fullName evidence="2">32155_t:CDS:1</fullName>
    </submittedName>
</protein>
<accession>A0ABN7W985</accession>
<gene>
    <name evidence="2" type="ORF">GMARGA_LOCUS28063</name>
</gene>
<keyword evidence="1" id="KW-1133">Transmembrane helix</keyword>
<name>A0ABN7W985_GIGMA</name>
<keyword evidence="3" id="KW-1185">Reference proteome</keyword>
<sequence>IHFYSHLWRHRLWYHRGLHLIFRKFYVNSSWVLRHSLVDFGDFYVVLLVILGTYIRNVELAAGVIFWS</sequence>
<evidence type="ECO:0000313" key="3">
    <source>
        <dbReference type="Proteomes" id="UP000789901"/>
    </source>
</evidence>
<feature type="non-terminal residue" evidence="2">
    <location>
        <position position="1"/>
    </location>
</feature>
<keyword evidence="1" id="KW-0472">Membrane</keyword>
<evidence type="ECO:0000313" key="2">
    <source>
        <dbReference type="EMBL" id="CAG8822312.1"/>
    </source>
</evidence>
<dbReference type="EMBL" id="CAJVQB010035268">
    <property type="protein sequence ID" value="CAG8822312.1"/>
    <property type="molecule type" value="Genomic_DNA"/>
</dbReference>